<gene>
    <name evidence="1" type="ORF">CulFRC58_1665</name>
</gene>
<evidence type="ECO:0000313" key="2">
    <source>
        <dbReference type="Proteomes" id="UP000036185"/>
    </source>
</evidence>
<protein>
    <submittedName>
        <fullName evidence="1">Uncharacterized protein</fullName>
    </submittedName>
</protein>
<evidence type="ECO:0000313" key="1">
    <source>
        <dbReference type="EMBL" id="AKN77519.1"/>
    </source>
</evidence>
<dbReference type="RefSeq" id="WP_029974443.1">
    <property type="nucleotide sequence ID" value="NZ_CP011913.1"/>
</dbReference>
<dbReference type="EMBL" id="CP011913">
    <property type="protein sequence ID" value="AKN77519.1"/>
    <property type="molecule type" value="Genomic_DNA"/>
</dbReference>
<accession>A0ABN4GWD9</accession>
<proteinExistence type="predicted"/>
<name>A0ABN4GWD9_CORUL</name>
<organism evidence="1 2">
    <name type="scientific">Corynebacterium ulcerans FRC58</name>
    <dbReference type="NCBI Taxonomy" id="1408268"/>
    <lineage>
        <taxon>Bacteria</taxon>
        <taxon>Bacillati</taxon>
        <taxon>Actinomycetota</taxon>
        <taxon>Actinomycetes</taxon>
        <taxon>Mycobacteriales</taxon>
        <taxon>Corynebacteriaceae</taxon>
        <taxon>Corynebacterium</taxon>
    </lineage>
</organism>
<reference evidence="1 2" key="1">
    <citation type="journal article" date="2014" name="Int. J. Syst. Evol. Microbiol.">
        <title>Draft Genome Sequence of Corynebacterium ulcerans FRC58, Isolated from the Bronchitic Aspiration of a Patient in France.</title>
        <authorList>
            <person name="Silva Ado S."/>
            <person name="Barauna R.A."/>
            <person name="de Sa P.C."/>
            <person name="das Gracas D.A."/>
            <person name="Carneiro A.R."/>
            <person name="Thouvenin M."/>
            <person name="Azevedo V."/>
            <person name="Badell E."/>
            <person name="Guiso N."/>
            <person name="da Silva A.L."/>
            <person name="Ramos R.T."/>
        </authorList>
    </citation>
    <scope>NUCLEOTIDE SEQUENCE [LARGE SCALE GENOMIC DNA]</scope>
    <source>
        <strain evidence="1 2">FRC58</strain>
    </source>
</reference>
<keyword evidence="2" id="KW-1185">Reference proteome</keyword>
<dbReference type="Proteomes" id="UP000036185">
    <property type="component" value="Chromosome"/>
</dbReference>
<sequence>MNARQILDDYPGAWVTFFSLGREFRARMDPMWLGVENLSRLLENPCLALQLFDTRSQMRVMAADPTGKKFSTILRDYADACGIGFPGLFKIIQTLAHVELLEIDLLRLGLEIKEWLRPEGELSTRRVWLLIEDFEKRPETRLGARHSRIEPMRKEGIIAAHIFAQNTGEKSITHPFLESPEDIAAAQEQALVDAEIRGRIKNQKPAEIQDGGFASPDDFASAREDSLAALAALEKGM</sequence>